<dbReference type="HOGENOM" id="CLU_003864_1_0_1"/>
<comment type="caution">
    <text evidence="8">The sequence shown here is derived from an EMBL/GenBank/DDBJ whole genome shotgun (WGS) entry which is preliminary data.</text>
</comment>
<dbReference type="GO" id="GO:0008270">
    <property type="term" value="F:zinc ion binding"/>
    <property type="evidence" value="ECO:0007669"/>
    <property type="project" value="InterPro"/>
</dbReference>
<feature type="region of interest" description="Disordered" evidence="6">
    <location>
        <begin position="681"/>
        <end position="706"/>
    </location>
</feature>
<evidence type="ECO:0000256" key="4">
    <source>
        <dbReference type="ARBA" id="ARBA00023163"/>
    </source>
</evidence>
<dbReference type="RefSeq" id="XP_013261698.1">
    <property type="nucleotide sequence ID" value="XM_013406244.1"/>
</dbReference>
<keyword evidence="1" id="KW-0479">Metal-binding</keyword>
<reference evidence="8 9" key="1">
    <citation type="submission" date="2013-03" db="EMBL/GenBank/DDBJ databases">
        <title>The Genome Sequence of Exophiala aquamarina CBS 119918.</title>
        <authorList>
            <consortium name="The Broad Institute Genomics Platform"/>
            <person name="Cuomo C."/>
            <person name="de Hoog S."/>
            <person name="Gorbushina A."/>
            <person name="Walker B."/>
            <person name="Young S.K."/>
            <person name="Zeng Q."/>
            <person name="Gargeya S."/>
            <person name="Fitzgerald M."/>
            <person name="Haas B."/>
            <person name="Abouelleil A."/>
            <person name="Allen A.W."/>
            <person name="Alvarado L."/>
            <person name="Arachchi H.M."/>
            <person name="Berlin A.M."/>
            <person name="Chapman S.B."/>
            <person name="Gainer-Dewar J."/>
            <person name="Goldberg J."/>
            <person name="Griggs A."/>
            <person name="Gujja S."/>
            <person name="Hansen M."/>
            <person name="Howarth C."/>
            <person name="Imamovic A."/>
            <person name="Ireland A."/>
            <person name="Larimer J."/>
            <person name="McCowan C."/>
            <person name="Murphy C."/>
            <person name="Pearson M."/>
            <person name="Poon T.W."/>
            <person name="Priest M."/>
            <person name="Roberts A."/>
            <person name="Saif S."/>
            <person name="Shea T."/>
            <person name="Sisk P."/>
            <person name="Sykes S."/>
            <person name="Wortman J."/>
            <person name="Nusbaum C."/>
            <person name="Birren B."/>
        </authorList>
    </citation>
    <scope>NUCLEOTIDE SEQUENCE [LARGE SCALE GENOMIC DNA]</scope>
    <source>
        <strain evidence="8 9">CBS 119918</strain>
    </source>
</reference>
<evidence type="ECO:0000256" key="5">
    <source>
        <dbReference type="ARBA" id="ARBA00023242"/>
    </source>
</evidence>
<dbReference type="GO" id="GO:0003677">
    <property type="term" value="F:DNA binding"/>
    <property type="evidence" value="ECO:0007669"/>
    <property type="project" value="InterPro"/>
</dbReference>
<sequence length="801" mass="90043">MEQESYDFSDYQPEAAQGDFVANPSPYVQSISQPVYTQDLVQKQYSYNQNGAFQGPVDDDATIPALDWTANVMSTINWLQSDTISFNDDDLNNLFPLFPGDFSFSPSIGLLSPTNHGDQETPANNAIVNMLGQQPQTSEVREYLGDHHSANIPDSSTSAGKSTLDSGEYYIDGNAGRLPRSKRRKLVSRPRRHDYVEEPDFSLEYRLPIISCTESRLMISNDTYGKLCTLHLQLCLQSLSFKAFLSPGFPPKPVLEGLLSNYFMNLDQTMPFLHTQTFQAESAHSALLLAMMSAGSCFVDEDEAEIFTLSMHEFVRRYLLLRTEQKFWPPEAPQTLAQIHLLHAIGAGYTLWGPLRASASRSLFEATNFCRDRWSRQRFVDGSGARSDSVSSKWVAWIRKEESTRLGFCIWLLDCMWAFQFHRHPHLTLDDATALCLPCPERIWSAKDASEWTRLATNGCTETATFLEALRNLYIDKRLLPNLGEFSRILLIHGLFHRTWEVRKTITQSLSSLEPSTQKQASSEIQSKFPVWPPSAPLYNRWRNSACDCLDILHWSANATIGSASGMEHPTVLHLHFARVILLAPMDDIVLFAHYLIRSSKDSVRLLQPVSSAEAEEHRRLIHRWALQDQYKARLAAIHAGTVFWHVRLYAINGFYEPTAVAFAALLLWALSAFSAKNFQSRKHGGHGQALRREGASSPEGSPPPDVCDIILIDRPTDDELVQQFVRQGDNMHANITGVGDLFGPKGPRKVLAEGQKLLTTLRSWRGITEHWLGVLNRLEKVTAMLGVDTDTAEVNPGPAG</sequence>
<evidence type="ECO:0000256" key="3">
    <source>
        <dbReference type="ARBA" id="ARBA00023015"/>
    </source>
</evidence>
<dbReference type="GeneID" id="25278885"/>
<dbReference type="STRING" id="1182545.A0A072PIF4"/>
<dbReference type="Pfam" id="PF04082">
    <property type="entry name" value="Fungal_trans"/>
    <property type="match status" value="1"/>
</dbReference>
<feature type="domain" description="Xylanolytic transcriptional activator regulatory" evidence="7">
    <location>
        <begin position="259"/>
        <end position="517"/>
    </location>
</feature>
<organism evidence="8 9">
    <name type="scientific">Exophiala aquamarina CBS 119918</name>
    <dbReference type="NCBI Taxonomy" id="1182545"/>
    <lineage>
        <taxon>Eukaryota</taxon>
        <taxon>Fungi</taxon>
        <taxon>Dikarya</taxon>
        <taxon>Ascomycota</taxon>
        <taxon>Pezizomycotina</taxon>
        <taxon>Eurotiomycetes</taxon>
        <taxon>Chaetothyriomycetidae</taxon>
        <taxon>Chaetothyriales</taxon>
        <taxon>Herpotrichiellaceae</taxon>
        <taxon>Exophiala</taxon>
    </lineage>
</organism>
<evidence type="ECO:0000256" key="2">
    <source>
        <dbReference type="ARBA" id="ARBA00022833"/>
    </source>
</evidence>
<keyword evidence="9" id="KW-1185">Reference proteome</keyword>
<proteinExistence type="predicted"/>
<evidence type="ECO:0000313" key="9">
    <source>
        <dbReference type="Proteomes" id="UP000027920"/>
    </source>
</evidence>
<dbReference type="PANTHER" id="PTHR47660:SF7">
    <property type="entry name" value="TRANSCRIPTION FACTOR WITH C2H2 AND ZN(2)-CYS(6) DNA BINDING DOMAIN (EUROFUNG)"/>
    <property type="match status" value="1"/>
</dbReference>
<keyword evidence="5" id="KW-0539">Nucleus</keyword>
<evidence type="ECO:0000256" key="6">
    <source>
        <dbReference type="SAM" id="MobiDB-lite"/>
    </source>
</evidence>
<dbReference type="CDD" id="cd12148">
    <property type="entry name" value="fungal_TF_MHR"/>
    <property type="match status" value="1"/>
</dbReference>
<dbReference type="AlphaFoldDB" id="A0A072PIF4"/>
<dbReference type="OrthoDB" id="654211at2759"/>
<evidence type="ECO:0000259" key="7">
    <source>
        <dbReference type="Pfam" id="PF04082"/>
    </source>
</evidence>
<protein>
    <recommendedName>
        <fullName evidence="7">Xylanolytic transcriptional activator regulatory domain-containing protein</fullName>
    </recommendedName>
</protein>
<evidence type="ECO:0000256" key="1">
    <source>
        <dbReference type="ARBA" id="ARBA00022723"/>
    </source>
</evidence>
<keyword evidence="4" id="KW-0804">Transcription</keyword>
<evidence type="ECO:0000313" key="8">
    <source>
        <dbReference type="EMBL" id="KEF59108.1"/>
    </source>
</evidence>
<dbReference type="VEuPathDB" id="FungiDB:A1O9_03952"/>
<gene>
    <name evidence="8" type="ORF">A1O9_03952</name>
</gene>
<dbReference type="EMBL" id="AMGV01000003">
    <property type="protein sequence ID" value="KEF59108.1"/>
    <property type="molecule type" value="Genomic_DNA"/>
</dbReference>
<dbReference type="PANTHER" id="PTHR47660">
    <property type="entry name" value="TRANSCRIPTION FACTOR WITH C2H2 AND ZN(2)-CYS(6) DNA BINDING DOMAIN (EUROFUNG)-RELATED-RELATED"/>
    <property type="match status" value="1"/>
</dbReference>
<accession>A0A072PIF4</accession>
<dbReference type="Proteomes" id="UP000027920">
    <property type="component" value="Unassembled WGS sequence"/>
</dbReference>
<name>A0A072PIF4_9EURO</name>
<dbReference type="InterPro" id="IPR007219">
    <property type="entry name" value="XnlR_reg_dom"/>
</dbReference>
<dbReference type="GO" id="GO:0006351">
    <property type="term" value="P:DNA-templated transcription"/>
    <property type="evidence" value="ECO:0007669"/>
    <property type="project" value="InterPro"/>
</dbReference>
<keyword evidence="2" id="KW-0862">Zinc</keyword>
<keyword evidence="3" id="KW-0805">Transcription regulation</keyword>